<evidence type="ECO:0000313" key="2">
    <source>
        <dbReference type="Proteomes" id="UP001239167"/>
    </source>
</evidence>
<organism evidence="1 2">
    <name type="scientific">Pectinatus haikarae</name>
    <dbReference type="NCBI Taxonomy" id="349096"/>
    <lineage>
        <taxon>Bacteria</taxon>
        <taxon>Bacillati</taxon>
        <taxon>Bacillota</taxon>
        <taxon>Negativicutes</taxon>
        <taxon>Selenomonadales</taxon>
        <taxon>Selenomonadaceae</taxon>
        <taxon>Pectinatus</taxon>
    </lineage>
</organism>
<dbReference type="NCBIfam" id="TIGR00099">
    <property type="entry name" value="Cof-subfamily"/>
    <property type="match status" value="1"/>
</dbReference>
<dbReference type="InterPro" id="IPR006379">
    <property type="entry name" value="HAD-SF_hydro_IIB"/>
</dbReference>
<dbReference type="Gene3D" id="3.40.50.1000">
    <property type="entry name" value="HAD superfamily/HAD-like"/>
    <property type="match status" value="1"/>
</dbReference>
<keyword evidence="2" id="KW-1185">Reference proteome</keyword>
<protein>
    <submittedName>
        <fullName evidence="1">Cof subfamily protein (Haloacid dehalogenase superfamily)</fullName>
    </submittedName>
</protein>
<dbReference type="InterPro" id="IPR023214">
    <property type="entry name" value="HAD_sf"/>
</dbReference>
<evidence type="ECO:0000313" key="1">
    <source>
        <dbReference type="EMBL" id="MDQ0203975.1"/>
    </source>
</evidence>
<dbReference type="Pfam" id="PF08282">
    <property type="entry name" value="Hydrolase_3"/>
    <property type="match status" value="1"/>
</dbReference>
<comment type="caution">
    <text evidence="1">The sequence shown here is derived from an EMBL/GenBank/DDBJ whole genome shotgun (WGS) entry which is preliminary data.</text>
</comment>
<sequence>MPIKLIVTDLDGTLLNEEKLVSRANIEAFHIARKNGIAASIATGRMHLAAAFFGREIGAQVPVISCNGAMIRSIDTDEKIYEKYIDDDAAAEILAFLIKNNIYCSWYIGKNRFAPYFSWDMFSGYHTVKNFDLIEVGNNYKAYTKNVTQIVLRSSTDRLPAYIIRHLQEYFSGAVKLQQNTGYTIDVTPPDINKAVGLKYLADYLGIAKEDILVFGDGDNDIAMLEYAGISIATANAIPAAKKAASFITDDCNNDGVAKGISKVLSAAFPK</sequence>
<dbReference type="Proteomes" id="UP001239167">
    <property type="component" value="Unassembled WGS sequence"/>
</dbReference>
<dbReference type="CDD" id="cd07516">
    <property type="entry name" value="HAD_Pase"/>
    <property type="match status" value="1"/>
</dbReference>
<dbReference type="SFLD" id="SFLDS00003">
    <property type="entry name" value="Haloacid_Dehalogenase"/>
    <property type="match status" value="1"/>
</dbReference>
<dbReference type="EMBL" id="JAUSUE010000011">
    <property type="protein sequence ID" value="MDQ0203975.1"/>
    <property type="molecule type" value="Genomic_DNA"/>
</dbReference>
<dbReference type="PANTHER" id="PTHR10000">
    <property type="entry name" value="PHOSPHOSERINE PHOSPHATASE"/>
    <property type="match status" value="1"/>
</dbReference>
<proteinExistence type="predicted"/>
<dbReference type="NCBIfam" id="TIGR01484">
    <property type="entry name" value="HAD-SF-IIB"/>
    <property type="match status" value="1"/>
</dbReference>
<dbReference type="PROSITE" id="PS01228">
    <property type="entry name" value="COF_1"/>
    <property type="match status" value="1"/>
</dbReference>
<dbReference type="InterPro" id="IPR036412">
    <property type="entry name" value="HAD-like_sf"/>
</dbReference>
<dbReference type="RefSeq" id="WP_307224117.1">
    <property type="nucleotide sequence ID" value="NZ_CP116940.1"/>
</dbReference>
<dbReference type="PANTHER" id="PTHR10000:SF8">
    <property type="entry name" value="HAD SUPERFAMILY HYDROLASE-LIKE, TYPE 3"/>
    <property type="match status" value="1"/>
</dbReference>
<dbReference type="InterPro" id="IPR000150">
    <property type="entry name" value="Cof"/>
</dbReference>
<gene>
    <name evidence="1" type="ORF">J2S01_001695</name>
</gene>
<dbReference type="Gene3D" id="3.30.1240.10">
    <property type="match status" value="1"/>
</dbReference>
<reference evidence="1 2" key="1">
    <citation type="submission" date="2023-07" db="EMBL/GenBank/DDBJ databases">
        <title>Genomic Encyclopedia of Type Strains, Phase IV (KMG-IV): sequencing the most valuable type-strain genomes for metagenomic binning, comparative biology and taxonomic classification.</title>
        <authorList>
            <person name="Goeker M."/>
        </authorList>
    </citation>
    <scope>NUCLEOTIDE SEQUENCE [LARGE SCALE GENOMIC DNA]</scope>
    <source>
        <strain evidence="1 2">DSM 16980</strain>
    </source>
</reference>
<dbReference type="SUPFAM" id="SSF56784">
    <property type="entry name" value="HAD-like"/>
    <property type="match status" value="1"/>
</dbReference>
<accession>A0ABT9Y819</accession>
<name>A0ABT9Y819_9FIRM</name>
<dbReference type="SFLD" id="SFLDG01140">
    <property type="entry name" value="C2.B:_Phosphomannomutase_and_P"/>
    <property type="match status" value="1"/>
</dbReference>